<dbReference type="Proteomes" id="UP000500953">
    <property type="component" value="Chromosome"/>
</dbReference>
<dbReference type="Pfam" id="PF00929">
    <property type="entry name" value="RNase_T"/>
    <property type="match status" value="1"/>
</dbReference>
<feature type="compositionally biased region" description="Low complexity" evidence="1">
    <location>
        <begin position="158"/>
        <end position="169"/>
    </location>
</feature>
<accession>A0A6G9Z7W6</accession>
<evidence type="ECO:0000259" key="2">
    <source>
        <dbReference type="SMART" id="SM00479"/>
    </source>
</evidence>
<sequence length="504" mass="55943">MGTTATWQADHCVLRFIDHKIVIDRFPPLWTPAQLVIPYQVLTSATLRVGPSDIAVVELRLSVPMYGSTVHLVGFTTSQGPGQRVVLDYLQRIAEVNAHLDFTARQSVDSGDDHLRDSSPRSAFTDLEETKTTVGQPPTPHNPDLLTMRAASDSPAPTSEQLTQRSQSQTLSPATFVALDVETANADYGSICAIGIAVVRCGLVAETYSWLCQPPRSASSFDRVNIAIHGITAAAVRGQPRFHERMKILLDIIGDAPIVCHNARFDMRAIRCACILSRLPIPNWRFGCTYLWSREHVNGLDNYRLPTVAAHFGAILENHHDAAEDAVAAANIMLGLLNQRSVETLDDYVESGGGELGELTDAGIVPCSSVSSWRPGRGVPEHPYSCELARQRRRQADLLVRERDIMDWRLPIEQLKRFGENAEALEILLECVAVAEHRESRMGGNPDPWFTEQAAIVYRKLKDGPGERRVLERWFAVDPPIVATDTRGERLLRVRLDKILAKSR</sequence>
<organism evidence="3 4">
    <name type="scientific">Nocardia terpenica</name>
    <dbReference type="NCBI Taxonomy" id="455432"/>
    <lineage>
        <taxon>Bacteria</taxon>
        <taxon>Bacillati</taxon>
        <taxon>Actinomycetota</taxon>
        <taxon>Actinomycetes</taxon>
        <taxon>Mycobacteriales</taxon>
        <taxon>Nocardiaceae</taxon>
        <taxon>Nocardia</taxon>
    </lineage>
</organism>
<proteinExistence type="predicted"/>
<dbReference type="GO" id="GO:0005829">
    <property type="term" value="C:cytosol"/>
    <property type="evidence" value="ECO:0007669"/>
    <property type="project" value="TreeGrafter"/>
</dbReference>
<dbReference type="GO" id="GO:0008408">
    <property type="term" value="F:3'-5' exonuclease activity"/>
    <property type="evidence" value="ECO:0007669"/>
    <property type="project" value="TreeGrafter"/>
</dbReference>
<dbReference type="RefSeq" id="WP_167488813.1">
    <property type="nucleotide sequence ID" value="NZ_CP046173.1"/>
</dbReference>
<dbReference type="SMART" id="SM00479">
    <property type="entry name" value="EXOIII"/>
    <property type="match status" value="1"/>
</dbReference>
<dbReference type="Gene3D" id="3.30.420.10">
    <property type="entry name" value="Ribonuclease H-like superfamily/Ribonuclease H"/>
    <property type="match status" value="1"/>
</dbReference>
<name>A0A6G9Z7W6_9NOCA</name>
<feature type="domain" description="Exonuclease" evidence="2">
    <location>
        <begin position="175"/>
        <end position="342"/>
    </location>
</feature>
<reference evidence="3 4" key="1">
    <citation type="journal article" date="2019" name="ACS Chem. Biol.">
        <title>Identification and Mobilization of a Cryptic Antibiotic Biosynthesis Gene Locus from a Human-Pathogenic Nocardia Isolate.</title>
        <authorList>
            <person name="Herisse M."/>
            <person name="Ishida K."/>
            <person name="Porter J.L."/>
            <person name="Howden B."/>
            <person name="Hertweck C."/>
            <person name="Stinear T.P."/>
            <person name="Pidot S.J."/>
        </authorList>
    </citation>
    <scope>NUCLEOTIDE SEQUENCE [LARGE SCALE GENOMIC DNA]</scope>
    <source>
        <strain evidence="3 4">AUSMDU00012715</strain>
    </source>
</reference>
<dbReference type="InterPro" id="IPR013520">
    <property type="entry name" value="Ribonucl_H"/>
</dbReference>
<protein>
    <recommendedName>
        <fullName evidence="2">Exonuclease domain-containing protein</fullName>
    </recommendedName>
</protein>
<feature type="region of interest" description="Disordered" evidence="1">
    <location>
        <begin position="108"/>
        <end position="169"/>
    </location>
</feature>
<evidence type="ECO:0000313" key="3">
    <source>
        <dbReference type="EMBL" id="QIS21520.1"/>
    </source>
</evidence>
<dbReference type="InterPro" id="IPR012337">
    <property type="entry name" value="RNaseH-like_sf"/>
</dbReference>
<dbReference type="SUPFAM" id="SSF53098">
    <property type="entry name" value="Ribonuclease H-like"/>
    <property type="match status" value="1"/>
</dbReference>
<evidence type="ECO:0000256" key="1">
    <source>
        <dbReference type="SAM" id="MobiDB-lite"/>
    </source>
</evidence>
<dbReference type="GO" id="GO:0003676">
    <property type="term" value="F:nucleic acid binding"/>
    <property type="evidence" value="ECO:0007669"/>
    <property type="project" value="InterPro"/>
</dbReference>
<dbReference type="EMBL" id="CP046173">
    <property type="protein sequence ID" value="QIS21520.1"/>
    <property type="molecule type" value="Genomic_DNA"/>
</dbReference>
<dbReference type="AlphaFoldDB" id="A0A6G9Z7W6"/>
<gene>
    <name evidence="3" type="ORF">F6W96_27480</name>
</gene>
<dbReference type="InterPro" id="IPR036397">
    <property type="entry name" value="RNaseH_sf"/>
</dbReference>
<dbReference type="PANTHER" id="PTHR30231">
    <property type="entry name" value="DNA POLYMERASE III SUBUNIT EPSILON"/>
    <property type="match status" value="1"/>
</dbReference>
<evidence type="ECO:0000313" key="4">
    <source>
        <dbReference type="Proteomes" id="UP000500953"/>
    </source>
</evidence>
<dbReference type="PANTHER" id="PTHR30231:SF42">
    <property type="entry name" value="EXONUCLEASE"/>
    <property type="match status" value="1"/>
</dbReference>